<proteinExistence type="predicted"/>
<gene>
    <name evidence="1" type="ORF">AAFF_G00331370</name>
</gene>
<accession>A0AAD7SLB8</accession>
<comment type="caution">
    <text evidence="1">The sequence shown here is derived from an EMBL/GenBank/DDBJ whole genome shotgun (WGS) entry which is preliminary data.</text>
</comment>
<name>A0AAD7SLB8_9TELE</name>
<dbReference type="Proteomes" id="UP001221898">
    <property type="component" value="Unassembled WGS sequence"/>
</dbReference>
<protein>
    <submittedName>
        <fullName evidence="1">Uncharacterized protein</fullName>
    </submittedName>
</protein>
<dbReference type="AlphaFoldDB" id="A0AAD7SLB8"/>
<keyword evidence="2" id="KW-1185">Reference proteome</keyword>
<evidence type="ECO:0000313" key="1">
    <source>
        <dbReference type="EMBL" id="KAJ8404750.1"/>
    </source>
</evidence>
<dbReference type="EMBL" id="JAINUG010000051">
    <property type="protein sequence ID" value="KAJ8404750.1"/>
    <property type="molecule type" value="Genomic_DNA"/>
</dbReference>
<evidence type="ECO:0000313" key="2">
    <source>
        <dbReference type="Proteomes" id="UP001221898"/>
    </source>
</evidence>
<organism evidence="1 2">
    <name type="scientific">Aldrovandia affinis</name>
    <dbReference type="NCBI Taxonomy" id="143900"/>
    <lineage>
        <taxon>Eukaryota</taxon>
        <taxon>Metazoa</taxon>
        <taxon>Chordata</taxon>
        <taxon>Craniata</taxon>
        <taxon>Vertebrata</taxon>
        <taxon>Euteleostomi</taxon>
        <taxon>Actinopterygii</taxon>
        <taxon>Neopterygii</taxon>
        <taxon>Teleostei</taxon>
        <taxon>Notacanthiformes</taxon>
        <taxon>Halosauridae</taxon>
        <taxon>Aldrovandia</taxon>
    </lineage>
</organism>
<reference evidence="1" key="1">
    <citation type="journal article" date="2023" name="Science">
        <title>Genome structures resolve the early diversification of teleost fishes.</title>
        <authorList>
            <person name="Parey E."/>
            <person name="Louis A."/>
            <person name="Montfort J."/>
            <person name="Bouchez O."/>
            <person name="Roques C."/>
            <person name="Iampietro C."/>
            <person name="Lluch J."/>
            <person name="Castinel A."/>
            <person name="Donnadieu C."/>
            <person name="Desvignes T."/>
            <person name="Floi Bucao C."/>
            <person name="Jouanno E."/>
            <person name="Wen M."/>
            <person name="Mejri S."/>
            <person name="Dirks R."/>
            <person name="Jansen H."/>
            <person name="Henkel C."/>
            <person name="Chen W.J."/>
            <person name="Zahm M."/>
            <person name="Cabau C."/>
            <person name="Klopp C."/>
            <person name="Thompson A.W."/>
            <person name="Robinson-Rechavi M."/>
            <person name="Braasch I."/>
            <person name="Lecointre G."/>
            <person name="Bobe J."/>
            <person name="Postlethwait J.H."/>
            <person name="Berthelot C."/>
            <person name="Roest Crollius H."/>
            <person name="Guiguen Y."/>
        </authorList>
    </citation>
    <scope>NUCLEOTIDE SEQUENCE</scope>
    <source>
        <strain evidence="1">NC1722</strain>
    </source>
</reference>
<sequence length="99" mass="11111">MWHTVIVSLSLEPNQYCLSKCPSVFGPNKGIHILGLARHTPYLYSTESFSGFPTEITKMATVFQSFQTSAPSDHACSLTFWLSKTSYRGKKVIFCSQQI</sequence>